<evidence type="ECO:0000313" key="1">
    <source>
        <dbReference type="EMBL" id="SBR68858.1"/>
    </source>
</evidence>
<dbReference type="AlphaFoldDB" id="A0A1A8NII6"/>
<organism evidence="1">
    <name type="scientific">Nothobranchius rachovii</name>
    <name type="common">bluefin notho</name>
    <dbReference type="NCBI Taxonomy" id="451742"/>
    <lineage>
        <taxon>Eukaryota</taxon>
        <taxon>Metazoa</taxon>
        <taxon>Chordata</taxon>
        <taxon>Craniata</taxon>
        <taxon>Vertebrata</taxon>
        <taxon>Euteleostomi</taxon>
        <taxon>Actinopterygii</taxon>
        <taxon>Neopterygii</taxon>
        <taxon>Teleostei</taxon>
        <taxon>Neoteleostei</taxon>
        <taxon>Acanthomorphata</taxon>
        <taxon>Ovalentaria</taxon>
        <taxon>Atherinomorphae</taxon>
        <taxon>Cyprinodontiformes</taxon>
        <taxon>Nothobranchiidae</taxon>
        <taxon>Nothobranchius</taxon>
    </lineage>
</organism>
<feature type="non-terminal residue" evidence="1">
    <location>
        <position position="1"/>
    </location>
</feature>
<proteinExistence type="predicted"/>
<feature type="non-terminal residue" evidence="1">
    <location>
        <position position="46"/>
    </location>
</feature>
<gene>
    <name evidence="1" type="primary">Nfu_g_1_017119</name>
</gene>
<name>A0A1A8NII6_9TELE</name>
<accession>A0A1A8NII6</accession>
<reference evidence="1" key="1">
    <citation type="submission" date="2016-05" db="EMBL/GenBank/DDBJ databases">
        <authorList>
            <person name="Lavstsen T."/>
            <person name="Jespersen J.S."/>
        </authorList>
    </citation>
    <scope>NUCLEOTIDE SEQUENCE</scope>
    <source>
        <tissue evidence="1">Brain</tissue>
    </source>
</reference>
<sequence>HHQGSGCYCVYYYDLMADVDRWKTVFRFLKTLIINVFMQNHLFKFK</sequence>
<dbReference type="EMBL" id="HAEH01002406">
    <property type="protein sequence ID" value="SBR68858.1"/>
    <property type="molecule type" value="Transcribed_RNA"/>
</dbReference>
<protein>
    <submittedName>
        <fullName evidence="1">Uncharacterized protein</fullName>
    </submittedName>
</protein>
<reference evidence="1" key="2">
    <citation type="submission" date="2016-06" db="EMBL/GenBank/DDBJ databases">
        <title>The genome of a short-lived fish provides insights into sex chromosome evolution and the genetic control of aging.</title>
        <authorList>
            <person name="Reichwald K."/>
            <person name="Felder M."/>
            <person name="Petzold A."/>
            <person name="Koch P."/>
            <person name="Groth M."/>
            <person name="Platzer M."/>
        </authorList>
    </citation>
    <scope>NUCLEOTIDE SEQUENCE</scope>
    <source>
        <tissue evidence="1">Brain</tissue>
    </source>
</reference>